<keyword evidence="7 11" id="KW-1133">Transmembrane helix</keyword>
<feature type="transmembrane region" description="Helical" evidence="11">
    <location>
        <begin position="93"/>
        <end position="112"/>
    </location>
</feature>
<keyword evidence="4 11" id="KW-0138">CF(0)</keyword>
<feature type="transmembrane region" description="Helical" evidence="11">
    <location>
        <begin position="216"/>
        <end position="234"/>
    </location>
</feature>
<evidence type="ECO:0000256" key="4">
    <source>
        <dbReference type="ARBA" id="ARBA00022547"/>
    </source>
</evidence>
<feature type="transmembrane region" description="Helical" evidence="11">
    <location>
        <begin position="118"/>
        <end position="141"/>
    </location>
</feature>
<keyword evidence="8 11" id="KW-0406">Ion transport</keyword>
<keyword evidence="14" id="KW-1185">Reference proteome</keyword>
<feature type="transmembrane region" description="Helical" evidence="11">
    <location>
        <begin position="189"/>
        <end position="209"/>
    </location>
</feature>
<dbReference type="EMBL" id="CP001682">
    <property type="protein sequence ID" value="ACU94896.1"/>
    <property type="molecule type" value="Genomic_DNA"/>
</dbReference>
<proteinExistence type="inferred from homology"/>
<evidence type="ECO:0000256" key="11">
    <source>
        <dbReference type="HAMAP-Rule" id="MF_01393"/>
    </source>
</evidence>
<evidence type="ECO:0000256" key="9">
    <source>
        <dbReference type="ARBA" id="ARBA00023136"/>
    </source>
</evidence>
<dbReference type="PANTHER" id="PTHR11410:SF0">
    <property type="entry name" value="ATP SYNTHASE SUBUNIT A"/>
    <property type="match status" value="1"/>
</dbReference>
<evidence type="ECO:0000256" key="1">
    <source>
        <dbReference type="ARBA" id="ARBA00004141"/>
    </source>
</evidence>
<comment type="function">
    <text evidence="11 12">Key component of the proton channel; it plays a direct role in the translocation of protons across the membrane.</text>
</comment>
<evidence type="ECO:0000256" key="2">
    <source>
        <dbReference type="ARBA" id="ARBA00006810"/>
    </source>
</evidence>
<dbReference type="Proteomes" id="UP000000954">
    <property type="component" value="Chromosome"/>
</dbReference>
<dbReference type="GO" id="GO:0046933">
    <property type="term" value="F:proton-transporting ATP synthase activity, rotational mechanism"/>
    <property type="evidence" value="ECO:0007669"/>
    <property type="project" value="UniProtKB-UniRule"/>
</dbReference>
<keyword evidence="11" id="KW-1003">Cell membrane</keyword>
<dbReference type="InterPro" id="IPR000568">
    <property type="entry name" value="ATP_synth_F0_asu"/>
</dbReference>
<dbReference type="Gene3D" id="1.20.120.220">
    <property type="entry name" value="ATP synthase, F0 complex, subunit A"/>
    <property type="match status" value="1"/>
</dbReference>
<protein>
    <recommendedName>
        <fullName evidence="11 12">ATP synthase subunit a</fullName>
    </recommendedName>
    <alternativeName>
        <fullName evidence="11">ATP synthase F0 sector subunit a</fullName>
    </alternativeName>
    <alternativeName>
        <fullName evidence="11">F-ATPase subunit 6</fullName>
    </alternativeName>
</protein>
<keyword evidence="9 11" id="KW-0472">Membrane</keyword>
<evidence type="ECO:0000256" key="7">
    <source>
        <dbReference type="ARBA" id="ARBA00022989"/>
    </source>
</evidence>
<evidence type="ECO:0000256" key="3">
    <source>
        <dbReference type="ARBA" id="ARBA00022448"/>
    </source>
</evidence>
<dbReference type="PANTHER" id="PTHR11410">
    <property type="entry name" value="ATP SYNTHASE SUBUNIT A"/>
    <property type="match status" value="1"/>
</dbReference>
<evidence type="ECO:0000313" key="13">
    <source>
        <dbReference type="EMBL" id="ACU94896.1"/>
    </source>
</evidence>
<comment type="similarity">
    <text evidence="2 11 12">Belongs to the ATPase A chain family.</text>
</comment>
<dbReference type="AlphaFoldDB" id="C7MKU9"/>
<dbReference type="InterPro" id="IPR035908">
    <property type="entry name" value="F0_ATP_A_sf"/>
</dbReference>
<comment type="subcellular location">
    <subcellularLocation>
        <location evidence="11 12">Cell membrane</location>
        <topology evidence="11 12">Multi-pass membrane protein</topology>
    </subcellularLocation>
    <subcellularLocation>
        <location evidence="1">Membrane</location>
        <topology evidence="1">Multi-pass membrane protein</topology>
    </subcellularLocation>
</comment>
<organism evidence="13 14">
    <name type="scientific">Cryptobacterium curtum (strain ATCC 700683 / DSM 15641 / CCUG 43107 / 12-3)</name>
    <dbReference type="NCBI Taxonomy" id="469378"/>
    <lineage>
        <taxon>Bacteria</taxon>
        <taxon>Bacillati</taxon>
        <taxon>Actinomycetota</taxon>
        <taxon>Coriobacteriia</taxon>
        <taxon>Eggerthellales</taxon>
        <taxon>Eggerthellaceae</taxon>
        <taxon>Cryptobacterium</taxon>
    </lineage>
</organism>
<keyword evidence="6 11" id="KW-0375">Hydrogen ion transport</keyword>
<dbReference type="HAMAP" id="MF_01393">
    <property type="entry name" value="ATP_synth_a_bact"/>
    <property type="match status" value="1"/>
</dbReference>
<dbReference type="GO" id="GO:0045259">
    <property type="term" value="C:proton-transporting ATP synthase complex"/>
    <property type="evidence" value="ECO:0007669"/>
    <property type="project" value="UniProtKB-KW"/>
</dbReference>
<feature type="transmembrane region" description="Helical" evidence="11">
    <location>
        <begin position="240"/>
        <end position="260"/>
    </location>
</feature>
<evidence type="ECO:0000256" key="5">
    <source>
        <dbReference type="ARBA" id="ARBA00022692"/>
    </source>
</evidence>
<dbReference type="GO" id="GO:0005886">
    <property type="term" value="C:plasma membrane"/>
    <property type="evidence" value="ECO:0007669"/>
    <property type="project" value="UniProtKB-SubCell"/>
</dbReference>
<keyword evidence="10 11" id="KW-0066">ATP synthesis</keyword>
<gene>
    <name evidence="11" type="primary">atpB</name>
    <name evidence="13" type="ordered locus">Ccur_12110</name>
</gene>
<accession>C7MKU9</accession>
<dbReference type="NCBIfam" id="TIGR01131">
    <property type="entry name" value="ATP_synt_6_or_A"/>
    <property type="match status" value="1"/>
</dbReference>
<dbReference type="eggNOG" id="COG0356">
    <property type="taxonomic scope" value="Bacteria"/>
</dbReference>
<evidence type="ECO:0000256" key="8">
    <source>
        <dbReference type="ARBA" id="ARBA00023065"/>
    </source>
</evidence>
<dbReference type="OrthoDB" id="9809130at2"/>
<dbReference type="PROSITE" id="PS00449">
    <property type="entry name" value="ATPASE_A"/>
    <property type="match status" value="1"/>
</dbReference>
<dbReference type="RefSeq" id="WP_015778759.1">
    <property type="nucleotide sequence ID" value="NC_013170.1"/>
</dbReference>
<dbReference type="InterPro" id="IPR023011">
    <property type="entry name" value="ATP_synth_F0_asu_AS"/>
</dbReference>
<reference evidence="13 14" key="1">
    <citation type="journal article" date="2009" name="Stand. Genomic Sci.">
        <title>Complete genome sequence of Cryptobacterium curtum type strain (12-3).</title>
        <authorList>
            <person name="Mavrommatis K."/>
            <person name="Pukall R."/>
            <person name="Rohde C."/>
            <person name="Chen F."/>
            <person name="Sims D."/>
            <person name="Brettin T."/>
            <person name="Kuske C."/>
            <person name="Detter J.C."/>
            <person name="Han C."/>
            <person name="Lapidus A."/>
            <person name="Copeland A."/>
            <person name="Glavina Del Rio T."/>
            <person name="Nolan M."/>
            <person name="Lucas S."/>
            <person name="Tice H."/>
            <person name="Cheng J.F."/>
            <person name="Bruce D."/>
            <person name="Goodwin L."/>
            <person name="Pitluck S."/>
            <person name="Ovchinnikova G."/>
            <person name="Pati A."/>
            <person name="Ivanova N."/>
            <person name="Chen A."/>
            <person name="Palaniappan K."/>
            <person name="Chain P."/>
            <person name="D'haeseleer P."/>
            <person name="Goker M."/>
            <person name="Bristow J."/>
            <person name="Eisen J.A."/>
            <person name="Markowitz V."/>
            <person name="Hugenholtz P."/>
            <person name="Rohde M."/>
            <person name="Klenk H.P."/>
            <person name="Kyrpides N.C."/>
        </authorList>
    </citation>
    <scope>NUCLEOTIDE SEQUENCE [LARGE SCALE GENOMIC DNA]</scope>
    <source>
        <strain evidence="14">ATCC 700683 / DSM 15641 / 12-3</strain>
    </source>
</reference>
<name>C7MKU9_CRYCD</name>
<dbReference type="HOGENOM" id="CLU_041018_0_2_11"/>
<keyword evidence="3 11" id="KW-0813">Transport</keyword>
<comment type="subunit">
    <text evidence="11">F-type ATPases have 2 components, CF(1) - the catalytic core - and CF(0) - the membrane proton channel. CF(1) has five subunits: alpha(3), beta(3), gamma(1), delta(1), epsilon(1). CF(0) has three main subunits: a(1), b(2) and c(9-12). The alpha and beta chains form an alternating ring which encloses part of the gamma chain. CF(1) is attached to CF(0) by a central stalk formed by the gamma and epsilon chains, while a peripheral stalk is formed by the delta and b chains.</text>
</comment>
<evidence type="ECO:0000256" key="6">
    <source>
        <dbReference type="ARBA" id="ARBA00022781"/>
    </source>
</evidence>
<feature type="transmembrane region" description="Helical" evidence="11">
    <location>
        <begin position="35"/>
        <end position="54"/>
    </location>
</feature>
<dbReference type="STRING" id="469378.Ccur_12110"/>
<dbReference type="CDD" id="cd00310">
    <property type="entry name" value="ATP-synt_Fo_a_6"/>
    <property type="match status" value="1"/>
</dbReference>
<dbReference type="PRINTS" id="PR00123">
    <property type="entry name" value="ATPASEA"/>
</dbReference>
<evidence type="ECO:0000256" key="12">
    <source>
        <dbReference type="RuleBase" id="RU000483"/>
    </source>
</evidence>
<keyword evidence="5 11" id="KW-0812">Transmembrane</keyword>
<dbReference type="SUPFAM" id="SSF81336">
    <property type="entry name" value="F1F0 ATP synthase subunit A"/>
    <property type="match status" value="1"/>
</dbReference>
<dbReference type="InterPro" id="IPR045083">
    <property type="entry name" value="ATP_synth_F0_asu_bact/mt"/>
</dbReference>
<sequence>MGEALQEFVSQAQHLAPTFDSQTVFAIGGWNISQYTLYMFIILALVLLMVLVGARKLQMIPHSKPTAILEYLYGFVGDSIGRDVIGEGFKQHIPFLATLFIFILTANFIGLIPGSKAATGTISITWALSLISFIYFNFYGFKKLGLGGYLKSICPSAVPGPMKPIIWAMEAFSLILRLLTLAVRLYGNMLAGHMILGVFSIATTVFMQYTFLMNGGLATGVTGIVWFALLLFMYSLETLVAFLQAYVFAILTSSYIGMAVHPH</sequence>
<dbReference type="KEGG" id="ccu:Ccur_12110"/>
<evidence type="ECO:0000256" key="10">
    <source>
        <dbReference type="ARBA" id="ARBA00023310"/>
    </source>
</evidence>
<dbReference type="Pfam" id="PF00119">
    <property type="entry name" value="ATP-synt_A"/>
    <property type="match status" value="1"/>
</dbReference>
<evidence type="ECO:0000313" key="14">
    <source>
        <dbReference type="Proteomes" id="UP000000954"/>
    </source>
</evidence>